<dbReference type="EMBL" id="HG721980">
    <property type="protein sequence ID" value="CDJ61002.1"/>
    <property type="molecule type" value="Genomic_DNA"/>
</dbReference>
<dbReference type="OMA" id="WWVRDVP"/>
<dbReference type="AlphaFoldDB" id="U6M9W4"/>
<evidence type="ECO:0000313" key="3">
    <source>
        <dbReference type="Proteomes" id="UP000030763"/>
    </source>
</evidence>
<dbReference type="VEuPathDB" id="ToxoDB:EMWEY_00037030"/>
<reference evidence="2" key="1">
    <citation type="submission" date="2013-10" db="EMBL/GenBank/DDBJ databases">
        <title>Genomic analysis of the causative agents of coccidiosis in chickens.</title>
        <authorList>
            <person name="Reid A.J."/>
            <person name="Blake D."/>
            <person name="Billington K."/>
            <person name="Browne H."/>
            <person name="Dunn M."/>
            <person name="Hung S."/>
            <person name="Kawahara F."/>
            <person name="Miranda-Saavedra D."/>
            <person name="Mourier T."/>
            <person name="Nagra H."/>
            <person name="Otto T.D."/>
            <person name="Rawlings N."/>
            <person name="Sanchez A."/>
            <person name="Sanders M."/>
            <person name="Subramaniam C."/>
            <person name="Tay Y."/>
            <person name="Dear P."/>
            <person name="Doerig C."/>
            <person name="Gruber A."/>
            <person name="Parkinson J."/>
            <person name="Shirley M."/>
            <person name="Wan K.L."/>
            <person name="Berriman M."/>
            <person name="Tomley F."/>
            <person name="Pain A."/>
        </authorList>
    </citation>
    <scope>NUCLEOTIDE SEQUENCE [LARGE SCALE GENOMIC DNA]</scope>
    <source>
        <strain evidence="2">Weybridge</strain>
    </source>
</reference>
<dbReference type="RefSeq" id="XP_013337652.1">
    <property type="nucleotide sequence ID" value="XM_013482198.1"/>
</dbReference>
<dbReference type="OrthoDB" id="10577352at2759"/>
<dbReference type="GeneID" id="25337689"/>
<name>U6M9W4_EIMMA</name>
<feature type="region of interest" description="Disordered" evidence="1">
    <location>
        <begin position="354"/>
        <end position="427"/>
    </location>
</feature>
<protein>
    <submittedName>
        <fullName evidence="2">Uncharacterized protein</fullName>
    </submittedName>
</protein>
<accession>U6M9W4</accession>
<keyword evidence="3" id="KW-1185">Reference proteome</keyword>
<reference evidence="2" key="2">
    <citation type="submission" date="2013-10" db="EMBL/GenBank/DDBJ databases">
        <authorList>
            <person name="Aslett M."/>
        </authorList>
    </citation>
    <scope>NUCLEOTIDE SEQUENCE [LARGE SCALE GENOMIC DNA]</scope>
    <source>
        <strain evidence="2">Weybridge</strain>
    </source>
</reference>
<evidence type="ECO:0000313" key="2">
    <source>
        <dbReference type="EMBL" id="CDJ61002.1"/>
    </source>
</evidence>
<feature type="compositionally biased region" description="Low complexity" evidence="1">
    <location>
        <begin position="355"/>
        <end position="405"/>
    </location>
</feature>
<feature type="region of interest" description="Disordered" evidence="1">
    <location>
        <begin position="117"/>
        <end position="150"/>
    </location>
</feature>
<gene>
    <name evidence="2" type="ORF">EMWEY_00037030</name>
</gene>
<proteinExistence type="predicted"/>
<feature type="compositionally biased region" description="Polar residues" evidence="1">
    <location>
        <begin position="126"/>
        <end position="139"/>
    </location>
</feature>
<sequence>MIQGAKETQGAAPEAAGAAVAESAAVELPLLLIAVSPAAAAEVSPWGGNVLLQHLALHLLQQLGSVPVKETAEESLDKTSDCEAIHVASWRCCIRNKYYSAPLRAVMLQLPLQQQKQHQPQVKQQRAGTYSTGEESAATTEGIPPSEKETLGGVQRASSFSLPPEAVVFVCSKSERDKLLAARRLLEGEWGDSCSSRSKLLQPLQCMLSTPLAEEKQQQQQYRHQQTRGEDEVGDTDNWWVRDVPLKFILFVHCSSSNSISTWGCDRCSRGTAVLAGRGETEVWVFLGDVFIEGIELCLSPKAGASAASDAAPASDTASAEAAAAAAVPQRQQRRLCVVAEALQCHLWPGMKKCNSQSNSSGRESGSSSNSNSSSNCNSSNSNSSNGNSSISMGGEGGQPSEQQQVDGASGAAVHAGPREKTTVSAAPAAVAAPASAEAEMEEWDALAAAMLHLKHKGPSVSSQGRRDKAMYLASQLAALCRCDDD</sequence>
<dbReference type="Proteomes" id="UP000030763">
    <property type="component" value="Unassembled WGS sequence"/>
</dbReference>
<evidence type="ECO:0000256" key="1">
    <source>
        <dbReference type="SAM" id="MobiDB-lite"/>
    </source>
</evidence>
<organism evidence="2 3">
    <name type="scientific">Eimeria maxima</name>
    <name type="common">Coccidian parasite</name>
    <dbReference type="NCBI Taxonomy" id="5804"/>
    <lineage>
        <taxon>Eukaryota</taxon>
        <taxon>Sar</taxon>
        <taxon>Alveolata</taxon>
        <taxon>Apicomplexa</taxon>
        <taxon>Conoidasida</taxon>
        <taxon>Coccidia</taxon>
        <taxon>Eucoccidiorida</taxon>
        <taxon>Eimeriorina</taxon>
        <taxon>Eimeriidae</taxon>
        <taxon>Eimeria</taxon>
    </lineage>
</organism>